<evidence type="ECO:0000313" key="3">
    <source>
        <dbReference type="EMBL" id="SHH86027.1"/>
    </source>
</evidence>
<dbReference type="PANTHER" id="PTHR34351:SF2">
    <property type="entry name" value="DUF58 DOMAIN-CONTAINING PROTEIN"/>
    <property type="match status" value="1"/>
</dbReference>
<proteinExistence type="predicted"/>
<name>A0A1M5WF20_9BACI</name>
<dbReference type="EMBL" id="FQXD01000016">
    <property type="protein sequence ID" value="SHH86027.1"/>
    <property type="molecule type" value="Genomic_DNA"/>
</dbReference>
<dbReference type="OrthoDB" id="140416at2"/>
<dbReference type="AlphaFoldDB" id="A0A1M5WF20"/>
<keyword evidence="1" id="KW-0812">Transmembrane</keyword>
<keyword evidence="4" id="KW-1185">Reference proteome</keyword>
<evidence type="ECO:0000313" key="4">
    <source>
        <dbReference type="Proteomes" id="UP000184079"/>
    </source>
</evidence>
<keyword evidence="1" id="KW-1133">Transmembrane helix</keyword>
<organism evidence="3 4">
    <name type="scientific">Virgibacillus chiguensis</name>
    <dbReference type="NCBI Taxonomy" id="411959"/>
    <lineage>
        <taxon>Bacteria</taxon>
        <taxon>Bacillati</taxon>
        <taxon>Bacillota</taxon>
        <taxon>Bacilli</taxon>
        <taxon>Bacillales</taxon>
        <taxon>Bacillaceae</taxon>
        <taxon>Virgibacillus</taxon>
    </lineage>
</organism>
<feature type="transmembrane region" description="Helical" evidence="1">
    <location>
        <begin position="7"/>
        <end position="27"/>
    </location>
</feature>
<dbReference type="Pfam" id="PF01882">
    <property type="entry name" value="DUF58"/>
    <property type="match status" value="1"/>
</dbReference>
<reference evidence="4" key="1">
    <citation type="submission" date="2016-11" db="EMBL/GenBank/DDBJ databases">
        <authorList>
            <person name="Varghese N."/>
            <person name="Submissions S."/>
        </authorList>
    </citation>
    <scope>NUCLEOTIDE SEQUENCE [LARGE SCALE GENOMIC DNA]</scope>
    <source>
        <strain evidence="4">CGMCC 1.6496</strain>
    </source>
</reference>
<evidence type="ECO:0000256" key="1">
    <source>
        <dbReference type="SAM" id="Phobius"/>
    </source>
</evidence>
<dbReference type="PANTHER" id="PTHR34351">
    <property type="entry name" value="SLR1927 PROTEIN-RELATED"/>
    <property type="match status" value="1"/>
</dbReference>
<feature type="domain" description="DUF58" evidence="2">
    <location>
        <begin position="220"/>
        <end position="381"/>
    </location>
</feature>
<sequence length="419" mass="48818">MKYRFRMIVSSLFLITILLLLFSYAMFQGGFVSWFLFFSFLPILLYEAVVLLYPIRKWQVSRKLSHYITNAGGAVTVKVKIKRRFPFPLYYCIIEDMLADSLKKVDNGKEKYQYMHQADQLFIGRRMKRVLFPGFKRTFSFSYRLEQIPRGVHSFPKVRIRTGDFFGLVKKDHIYAVNDSLVVPPIARPFLLEEQIRNQQEGNVLSSSLRLNNVNLATGIREYLPGDRVSWIDWKQTARKNTMMTKEFEQERGTSRIIVLEACNISNPIVFEGMVEVTYALLTHFKKQSLESGLLTVGKDTSFFASIHAQGDFDRLKEHITKLQPSKNDMFSMGVEHQWSKLVSGGTLLFVVGNMEKPFVEMIKKVRQRAKHICILFIRPAQQHTYSTPFVRQLQAFGVDVFEMTERELMKTPLEVKRI</sequence>
<dbReference type="InterPro" id="IPR002881">
    <property type="entry name" value="DUF58"/>
</dbReference>
<keyword evidence="1" id="KW-0472">Membrane</keyword>
<gene>
    <name evidence="3" type="ORF">SAMN05421807_11617</name>
</gene>
<accession>A0A1M5WF20</accession>
<feature type="transmembrane region" description="Helical" evidence="1">
    <location>
        <begin position="33"/>
        <end position="55"/>
    </location>
</feature>
<evidence type="ECO:0000259" key="2">
    <source>
        <dbReference type="Pfam" id="PF01882"/>
    </source>
</evidence>
<dbReference type="RefSeq" id="WP_073011783.1">
    <property type="nucleotide sequence ID" value="NZ_FQXD01000016.1"/>
</dbReference>
<protein>
    <submittedName>
        <fullName evidence="3">Uncharacterized conserved protein, DUF58 family, contains vWF domain</fullName>
    </submittedName>
</protein>
<dbReference type="Proteomes" id="UP000184079">
    <property type="component" value="Unassembled WGS sequence"/>
</dbReference>